<protein>
    <submittedName>
        <fullName evidence="1">Uncharacterized protein</fullName>
    </submittedName>
</protein>
<evidence type="ECO:0000313" key="1">
    <source>
        <dbReference type="EMBL" id="QVV89022.1"/>
    </source>
</evidence>
<gene>
    <name evidence="1" type="ORF">KHC33_00320</name>
</gene>
<organism evidence="1 2">
    <name type="scientific">Methanospirillum purgamenti</name>
    <dbReference type="NCBI Taxonomy" id="2834276"/>
    <lineage>
        <taxon>Archaea</taxon>
        <taxon>Methanobacteriati</taxon>
        <taxon>Methanobacteriota</taxon>
        <taxon>Stenosarchaea group</taxon>
        <taxon>Methanomicrobia</taxon>
        <taxon>Methanomicrobiales</taxon>
        <taxon>Methanospirillaceae</taxon>
        <taxon>Methanospirillum</taxon>
    </lineage>
</organism>
<dbReference type="KEGG" id="mrtj:KHC33_00320"/>
<name>A0A8E7EHI4_9EURY</name>
<dbReference type="GeneID" id="65095582"/>
<dbReference type="EMBL" id="CP075546">
    <property type="protein sequence ID" value="QVV89022.1"/>
    <property type="molecule type" value="Genomic_DNA"/>
</dbReference>
<accession>A0A8E7EHI4</accession>
<dbReference type="AlphaFoldDB" id="A0A8E7EHI4"/>
<evidence type="ECO:0000313" key="2">
    <source>
        <dbReference type="Proteomes" id="UP000680656"/>
    </source>
</evidence>
<reference evidence="1 2" key="1">
    <citation type="submission" date="2021-05" db="EMBL/GenBank/DDBJ databases">
        <title>A novel Methanospirillum isolate from a pyrite-forming mixed culture.</title>
        <authorList>
            <person name="Bunk B."/>
            <person name="Sproer C."/>
            <person name="Spring S."/>
            <person name="Pester M."/>
        </authorList>
    </citation>
    <scope>NUCLEOTIDE SEQUENCE [LARGE SCALE GENOMIC DNA]</scope>
    <source>
        <strain evidence="1 2">J.3.6.1-F.2.7.3</strain>
    </source>
</reference>
<dbReference type="RefSeq" id="WP_214419824.1">
    <property type="nucleotide sequence ID" value="NZ_CP075546.1"/>
</dbReference>
<proteinExistence type="predicted"/>
<dbReference type="Proteomes" id="UP000680656">
    <property type="component" value="Chromosome"/>
</dbReference>
<sequence>MNEPELIISGNMTRYDDIIGYVNQLHPERGLFGVLSGTVTGKETRIVFPDNLCFVATLPNQGFFHSMLMMNGAEFGFYIIVPAMLPLIRIVPKEEMWEFMLVLDDVANCWQAGFRPIGSDTRIEPYDLVEMTVPDGIAGGVRIIPEMAYGGA</sequence>
<keyword evidence="2" id="KW-1185">Reference proteome</keyword>